<dbReference type="SUPFAM" id="SSF52172">
    <property type="entry name" value="CheY-like"/>
    <property type="match status" value="1"/>
</dbReference>
<comment type="caution">
    <text evidence="1">The sequence shown here is derived from an EMBL/GenBank/DDBJ whole genome shotgun (WGS) entry which is preliminary data.</text>
</comment>
<protein>
    <recommendedName>
        <fullName evidence="3">Response regulatory domain-containing protein</fullName>
    </recommendedName>
</protein>
<keyword evidence="2" id="KW-1185">Reference proteome</keyword>
<organism evidence="1 2">
    <name type="scientific">Virgibacillus sediminis</name>
    <dbReference type="NCBI Taxonomy" id="202260"/>
    <lineage>
        <taxon>Bacteria</taxon>
        <taxon>Bacillati</taxon>
        <taxon>Bacillota</taxon>
        <taxon>Bacilli</taxon>
        <taxon>Bacillales</taxon>
        <taxon>Bacillaceae</taxon>
        <taxon>Virgibacillus</taxon>
    </lineage>
</organism>
<sequence>MKVIYLSKVPVLRNVMDMLEEQRDVNVLVALEYTGDAVEELLQEAPDVVVWDTKDIPRVEVLVMINGLKERNSGISVILLTSPLSEDEFLYHLTIKADGLISREENPAEEAVKALKAVREGGFVMPKRNLKEFVQQLKELENAEQR</sequence>
<accession>A0ABV7A8W9</accession>
<evidence type="ECO:0000313" key="2">
    <source>
        <dbReference type="Proteomes" id="UP001595387"/>
    </source>
</evidence>
<gene>
    <name evidence="1" type="ORF">ACFODW_13965</name>
</gene>
<dbReference type="EMBL" id="JBHRRZ010000036">
    <property type="protein sequence ID" value="MFC2949423.1"/>
    <property type="molecule type" value="Genomic_DNA"/>
</dbReference>
<reference evidence="2" key="1">
    <citation type="journal article" date="2019" name="Int. J. Syst. Evol. Microbiol.">
        <title>The Global Catalogue of Microorganisms (GCM) 10K type strain sequencing project: providing services to taxonomists for standard genome sequencing and annotation.</title>
        <authorList>
            <consortium name="The Broad Institute Genomics Platform"/>
            <consortium name="The Broad Institute Genome Sequencing Center for Infectious Disease"/>
            <person name="Wu L."/>
            <person name="Ma J."/>
        </authorList>
    </citation>
    <scope>NUCLEOTIDE SEQUENCE [LARGE SCALE GENOMIC DNA]</scope>
    <source>
        <strain evidence="2">KCTC 13193</strain>
    </source>
</reference>
<dbReference type="Proteomes" id="UP001595387">
    <property type="component" value="Unassembled WGS sequence"/>
</dbReference>
<dbReference type="Gene3D" id="3.40.50.2300">
    <property type="match status" value="1"/>
</dbReference>
<proteinExistence type="predicted"/>
<dbReference type="RefSeq" id="WP_390307393.1">
    <property type="nucleotide sequence ID" value="NZ_JBHRRZ010000036.1"/>
</dbReference>
<name>A0ABV7A8W9_9BACI</name>
<evidence type="ECO:0008006" key="3">
    <source>
        <dbReference type="Google" id="ProtNLM"/>
    </source>
</evidence>
<dbReference type="InterPro" id="IPR011006">
    <property type="entry name" value="CheY-like_superfamily"/>
</dbReference>
<evidence type="ECO:0000313" key="1">
    <source>
        <dbReference type="EMBL" id="MFC2949423.1"/>
    </source>
</evidence>